<keyword evidence="5" id="KW-0548">Nucleotidyltransferase</keyword>
<organism evidence="5 6">
    <name type="scientific">Phytophthora palmivora</name>
    <dbReference type="NCBI Taxonomy" id="4796"/>
    <lineage>
        <taxon>Eukaryota</taxon>
        <taxon>Sar</taxon>
        <taxon>Stramenopiles</taxon>
        <taxon>Oomycota</taxon>
        <taxon>Peronosporomycetes</taxon>
        <taxon>Peronosporales</taxon>
        <taxon>Peronosporaceae</taxon>
        <taxon>Phytophthora</taxon>
    </lineage>
</organism>
<keyword evidence="6" id="KW-1185">Reference proteome</keyword>
<evidence type="ECO:0000313" key="6">
    <source>
        <dbReference type="Proteomes" id="UP000237271"/>
    </source>
</evidence>
<dbReference type="Gene3D" id="3.30.70.270">
    <property type="match status" value="3"/>
</dbReference>
<dbReference type="InterPro" id="IPR012337">
    <property type="entry name" value="RNaseH-like_sf"/>
</dbReference>
<keyword evidence="5" id="KW-0808">Transferase</keyword>
<dbReference type="EMBL" id="NCKW01008034">
    <property type="protein sequence ID" value="POM68813.1"/>
    <property type="molecule type" value="Genomic_DNA"/>
</dbReference>
<sequence>MEKKIRDILKYHRKIFLGDGNAAPAPEGCVVCDLDVGDAKPVAQRPRSVAIHLMLKVYELLKKLLETGLIEYSNLPWASPIVIVLKKDGVDIRMCIDYRIVNGFIQLSPYPLPLIDDLLIGFKATMWFMISGQKDDGACSIDIRWVRMPFGLKNAPLVYQAMLDNCLWGFVRLSPEEEAEVDADVLEFLLLKPQDSENQFSDSENHALKSEMSALTSQMTVFQRNIPVPTYMGSSYIDDIVHGAPTWAQLCDDLNALLFKLRYWNISVSLPKSEFGKLSIPYLSHEISAEGLRATPKIVKGVEELPFPSTLKGVQSFMGSLNYYNKFIEDLPVTAATLYELTEKQIRSGKDLTCAKEAFELLKRKIVSTPLLRHPDRTRPFVIIPHANPWAASAVLGQEYDGVIHPVRLTGRVLNDAELRYHIAEKEVIAILRVLDTFRALVESSPVIVTFRALLESSPVIVVYTRYSVLKWSCSDFRWCSKDVYSSGKLRMHTLETPWDVTVNDSEYCGLYYGLRMVLEHGIHELVVVGDSRIAIQQAQGLINCIQRNLQRRLAEFEYLKTKFQTLKLVHVKREFNQAADYLTSKTMALGEAWQVQDADELTHLQLVSKVQEKLMKPCPASNAEVQESELATTEDHGVTPESDGIPGPESAPLPRSAKFRITLIRLDDDEREPLGPLEFQAERWRRIKAHQSHDPYLVELMKFLKGDVGDLPRPRVRKLARVAEGLHLGFQRRTVSSKSCYPESGLETASVNSDWSDLHSDLLNYAHEDYQGGHQGTKRTFEKLSSEFYWLGMYADVERFVKECVDCASGKGRPPNPGPSPGNIEPSRPFEVVSMDFVTHMPKSARGNTFLLLFQDMFSGYVMCKPMSSTTAQDVAEAYEERVFRNFGASSLIRHDQDPRFMSEVFKRFRKLLGSRQRATLGYRPQGNGQQERSVQTGVRAIKAHISEADQSDWDDHAERLMFALNTSFDATRLETPFYLVHGWDALGTLGTVSAMLGPKQSTTQERTAYEWRRKMQRDYSYAVACAQDPQKKAKRDRSEEQTRKWNELSERLKSGFAIGDAVWLYIPKVQTGLSRKLAHMWHGPFRIDEMLDDFRVRLKVEDTELVIPEDDDFDAALLSEDSWEPDAENDEYEVEKILDTRWGKRTRTSKRLREYLVKWKGYDETEWLPLSKLNCGALLYEFNQSARARARFQAMQAGDDHPRV</sequence>
<dbReference type="InterPro" id="IPR041577">
    <property type="entry name" value="RT_RNaseH_2"/>
</dbReference>
<dbReference type="InterPro" id="IPR016197">
    <property type="entry name" value="Chromo-like_dom_sf"/>
</dbReference>
<protein>
    <submittedName>
        <fullName evidence="5">Reverse transcriptase</fullName>
    </submittedName>
</protein>
<keyword evidence="5" id="KW-0695">RNA-directed DNA polymerase</keyword>
<dbReference type="GO" id="GO:0015074">
    <property type="term" value="P:DNA integration"/>
    <property type="evidence" value="ECO:0007669"/>
    <property type="project" value="InterPro"/>
</dbReference>
<dbReference type="SUPFAM" id="SSF54160">
    <property type="entry name" value="Chromo domain-like"/>
    <property type="match status" value="1"/>
</dbReference>
<feature type="domain" description="Chromo" evidence="3">
    <location>
        <begin position="1134"/>
        <end position="1196"/>
    </location>
</feature>
<dbReference type="GO" id="GO:0003676">
    <property type="term" value="F:nucleic acid binding"/>
    <property type="evidence" value="ECO:0007669"/>
    <property type="project" value="InterPro"/>
</dbReference>
<dbReference type="PROSITE" id="PS50013">
    <property type="entry name" value="CHROMO_2"/>
    <property type="match status" value="1"/>
</dbReference>
<dbReference type="InterPro" id="IPR000953">
    <property type="entry name" value="Chromo/chromo_shadow_dom"/>
</dbReference>
<keyword evidence="1" id="KW-0511">Multifunctional enzyme</keyword>
<dbReference type="Proteomes" id="UP000237271">
    <property type="component" value="Unassembled WGS sequence"/>
</dbReference>
<dbReference type="CDD" id="cd01647">
    <property type="entry name" value="RT_LTR"/>
    <property type="match status" value="1"/>
</dbReference>
<dbReference type="Gene3D" id="1.10.340.70">
    <property type="match status" value="1"/>
</dbReference>
<dbReference type="SUPFAM" id="SSF56672">
    <property type="entry name" value="DNA/RNA polymerases"/>
    <property type="match status" value="1"/>
</dbReference>
<dbReference type="GO" id="GO:0003964">
    <property type="term" value="F:RNA-directed DNA polymerase activity"/>
    <property type="evidence" value="ECO:0007669"/>
    <property type="project" value="UniProtKB-KW"/>
</dbReference>
<comment type="caution">
    <text evidence="5">The sequence shown here is derived from an EMBL/GenBank/DDBJ whole genome shotgun (WGS) entry which is preliminary data.</text>
</comment>
<dbReference type="PANTHER" id="PTHR37984:SF5">
    <property type="entry name" value="PROTEIN NYNRIN-LIKE"/>
    <property type="match status" value="1"/>
</dbReference>
<dbReference type="InterPro" id="IPR036397">
    <property type="entry name" value="RNaseH_sf"/>
</dbReference>
<dbReference type="PROSITE" id="PS50994">
    <property type="entry name" value="INTEGRASE"/>
    <property type="match status" value="1"/>
</dbReference>
<feature type="region of interest" description="Disordered" evidence="2">
    <location>
        <begin position="619"/>
        <end position="655"/>
    </location>
</feature>
<dbReference type="InterPro" id="IPR050951">
    <property type="entry name" value="Retrovirus_Pol_polyprotein"/>
</dbReference>
<dbReference type="InterPro" id="IPR043502">
    <property type="entry name" value="DNA/RNA_pol_sf"/>
</dbReference>
<dbReference type="PANTHER" id="PTHR37984">
    <property type="entry name" value="PROTEIN CBG26694"/>
    <property type="match status" value="1"/>
</dbReference>
<dbReference type="AlphaFoldDB" id="A0A2P4XTD5"/>
<dbReference type="Gene3D" id="2.40.50.40">
    <property type="match status" value="1"/>
</dbReference>
<dbReference type="InterPro" id="IPR023780">
    <property type="entry name" value="Chromo_domain"/>
</dbReference>
<dbReference type="GO" id="GO:0004523">
    <property type="term" value="F:RNA-DNA hybrid ribonuclease activity"/>
    <property type="evidence" value="ECO:0007669"/>
    <property type="project" value="InterPro"/>
</dbReference>
<evidence type="ECO:0000259" key="4">
    <source>
        <dbReference type="PROSITE" id="PS50994"/>
    </source>
</evidence>
<evidence type="ECO:0000259" key="3">
    <source>
        <dbReference type="PROSITE" id="PS50013"/>
    </source>
</evidence>
<evidence type="ECO:0000256" key="1">
    <source>
        <dbReference type="ARBA" id="ARBA00023268"/>
    </source>
</evidence>
<evidence type="ECO:0000256" key="2">
    <source>
        <dbReference type="SAM" id="MobiDB-lite"/>
    </source>
</evidence>
<dbReference type="SMART" id="SM00298">
    <property type="entry name" value="CHROMO"/>
    <property type="match status" value="1"/>
</dbReference>
<dbReference type="SUPFAM" id="SSF53098">
    <property type="entry name" value="Ribonuclease H-like"/>
    <property type="match status" value="2"/>
</dbReference>
<gene>
    <name evidence="5" type="ORF">PHPALM_14975</name>
</gene>
<reference evidence="5 6" key="1">
    <citation type="journal article" date="2017" name="Genome Biol. Evol.">
        <title>Phytophthora megakarya and P. palmivora, closely related causal agents of cacao black pod rot, underwent increases in genome sizes and gene numbers by different mechanisms.</title>
        <authorList>
            <person name="Ali S.S."/>
            <person name="Shao J."/>
            <person name="Lary D.J."/>
            <person name="Kronmiller B."/>
            <person name="Shen D."/>
            <person name="Strem M.D."/>
            <person name="Amoako-Attah I."/>
            <person name="Akrofi A.Y."/>
            <person name="Begoude B.A."/>
            <person name="Ten Hoopen G.M."/>
            <person name="Coulibaly K."/>
            <person name="Kebe B.I."/>
            <person name="Melnick R.L."/>
            <person name="Guiltinan M.J."/>
            <person name="Tyler B.M."/>
            <person name="Meinhardt L.W."/>
            <person name="Bailey B.A."/>
        </authorList>
    </citation>
    <scope>NUCLEOTIDE SEQUENCE [LARGE SCALE GENOMIC DNA]</scope>
    <source>
        <strain evidence="6">sbr112.9</strain>
    </source>
</reference>
<dbReference type="InterPro" id="IPR002156">
    <property type="entry name" value="RNaseH_domain"/>
</dbReference>
<feature type="domain" description="Integrase catalytic" evidence="4">
    <location>
        <begin position="826"/>
        <end position="986"/>
    </location>
</feature>
<evidence type="ECO:0000313" key="5">
    <source>
        <dbReference type="EMBL" id="POM68813.1"/>
    </source>
</evidence>
<dbReference type="Gene3D" id="3.10.10.10">
    <property type="entry name" value="HIV Type 1 Reverse Transcriptase, subunit A, domain 1"/>
    <property type="match status" value="1"/>
</dbReference>
<dbReference type="OrthoDB" id="1938096at2759"/>
<dbReference type="Gene3D" id="3.30.420.10">
    <property type="entry name" value="Ribonuclease H-like superfamily/Ribonuclease H"/>
    <property type="match status" value="2"/>
</dbReference>
<dbReference type="Pfam" id="PF17921">
    <property type="entry name" value="Integrase_H2C2"/>
    <property type="match status" value="1"/>
</dbReference>
<dbReference type="InterPro" id="IPR001584">
    <property type="entry name" value="Integrase_cat-core"/>
</dbReference>
<dbReference type="InterPro" id="IPR043128">
    <property type="entry name" value="Rev_trsase/Diguanyl_cyclase"/>
</dbReference>
<dbReference type="InterPro" id="IPR041588">
    <property type="entry name" value="Integrase_H2C2"/>
</dbReference>
<dbReference type="Pfam" id="PF17919">
    <property type="entry name" value="RT_RNaseH_2"/>
    <property type="match status" value="1"/>
</dbReference>
<accession>A0A2P4XTD5</accession>
<dbReference type="Pfam" id="PF13456">
    <property type="entry name" value="RVT_3"/>
    <property type="match status" value="1"/>
</dbReference>
<dbReference type="Pfam" id="PF00385">
    <property type="entry name" value="Chromo"/>
    <property type="match status" value="1"/>
</dbReference>
<name>A0A2P4XTD5_9STRA</name>
<proteinExistence type="predicted"/>